<gene>
    <name evidence="2" type="ORF">SAMN04487859_101239</name>
</gene>
<protein>
    <recommendedName>
        <fullName evidence="4">DNA repair protein</fullName>
    </recommendedName>
</protein>
<dbReference type="EMBL" id="FOVP01000001">
    <property type="protein sequence ID" value="SFN37498.1"/>
    <property type="molecule type" value="Genomic_DNA"/>
</dbReference>
<sequence length="254" mass="28302">MAGHLKSVALLTQYLLHRLAVIVFVLSALGLSAITIASFFGLLPWLEFNVSFGGVTYENAGQIAQIGLTALAVLLCFYLPANGRIMALENSHRRFSLGMQDVARAYAAAHAADRTGVFQLSSEFDAVRERLAYLRDHPDLGGLEPDLLEVAAQMSHISRELSDVYSDEKVARARAFLTQRQQEIEAFNARLDQAKQISRELKHWAHEVDLEESVASSQLTRLRDDLRDVLPELGLEEMIRQDGRVIDLTQKAAE</sequence>
<feature type="transmembrane region" description="Helical" evidence="1">
    <location>
        <begin position="21"/>
        <end position="43"/>
    </location>
</feature>
<evidence type="ECO:0008006" key="4">
    <source>
        <dbReference type="Google" id="ProtNLM"/>
    </source>
</evidence>
<proteinExistence type="predicted"/>
<accession>A0A1I4YHI8</accession>
<feature type="transmembrane region" description="Helical" evidence="1">
    <location>
        <begin position="63"/>
        <end position="81"/>
    </location>
</feature>
<dbReference type="AlphaFoldDB" id="A0A1I4YHI8"/>
<organism evidence="2 3">
    <name type="scientific">Roseovarius lutimaris</name>
    <dbReference type="NCBI Taxonomy" id="1005928"/>
    <lineage>
        <taxon>Bacteria</taxon>
        <taxon>Pseudomonadati</taxon>
        <taxon>Pseudomonadota</taxon>
        <taxon>Alphaproteobacteria</taxon>
        <taxon>Rhodobacterales</taxon>
        <taxon>Roseobacteraceae</taxon>
        <taxon>Roseovarius</taxon>
    </lineage>
</organism>
<keyword evidence="1" id="KW-0472">Membrane</keyword>
<keyword evidence="1" id="KW-1133">Transmembrane helix</keyword>
<dbReference type="Proteomes" id="UP000198599">
    <property type="component" value="Unassembled WGS sequence"/>
</dbReference>
<evidence type="ECO:0000313" key="2">
    <source>
        <dbReference type="EMBL" id="SFN37498.1"/>
    </source>
</evidence>
<dbReference type="STRING" id="1005928.SAMN04487859_101239"/>
<evidence type="ECO:0000256" key="1">
    <source>
        <dbReference type="SAM" id="Phobius"/>
    </source>
</evidence>
<keyword evidence="3" id="KW-1185">Reference proteome</keyword>
<dbReference type="RefSeq" id="WP_177193754.1">
    <property type="nucleotide sequence ID" value="NZ_FOVP01000001.1"/>
</dbReference>
<keyword evidence="1" id="KW-0812">Transmembrane</keyword>
<evidence type="ECO:0000313" key="3">
    <source>
        <dbReference type="Proteomes" id="UP000198599"/>
    </source>
</evidence>
<reference evidence="3" key="1">
    <citation type="submission" date="2016-10" db="EMBL/GenBank/DDBJ databases">
        <authorList>
            <person name="Varghese N."/>
            <person name="Submissions S."/>
        </authorList>
    </citation>
    <scope>NUCLEOTIDE SEQUENCE [LARGE SCALE GENOMIC DNA]</scope>
    <source>
        <strain evidence="3">DSM 28463</strain>
    </source>
</reference>
<name>A0A1I4YHI8_9RHOB</name>